<dbReference type="Gene3D" id="2.120.10.80">
    <property type="entry name" value="Kelch-type beta propeller"/>
    <property type="match status" value="1"/>
</dbReference>
<keyword evidence="2" id="KW-1185">Reference proteome</keyword>
<proteinExistence type="predicted"/>
<accession>A0ABD3IZT7</accession>
<dbReference type="InterPro" id="IPR006652">
    <property type="entry name" value="Kelch_1"/>
</dbReference>
<protein>
    <submittedName>
        <fullName evidence="1">Uncharacterized protein</fullName>
    </submittedName>
</protein>
<sequence>MLMTVLTHIFSICIEIWPTENSRSSMALTTQNSNPIIVPCGHKPVGPPRYSITVFDLEIGAWDLLDPVPDYPDGLPLFYHLTSCDGELVALGGWDPATYEPVANIFAYDFAAQGGMAMPRRASFFAMGAHGKRIYMVGGHNEGKNALRSTWAYDVGRGEWAELPLMSHGRDKCEGRSFWVVSGYGTEDQGRFEGSTEAERVWPPKRCPSSRVGEGRDGQLFDWAGSNPVVRAETCWVELGGGQTLVAGAEYEGGQQGFYVAEGQNKKLERINVPDKFSEFARTRCRVEV</sequence>
<dbReference type="Pfam" id="PF01344">
    <property type="entry name" value="Kelch_1"/>
    <property type="match status" value="1"/>
</dbReference>
<reference evidence="1 2" key="1">
    <citation type="submission" date="2024-11" db="EMBL/GenBank/DDBJ databases">
        <title>Chromosome-level genome assembly of Eucalyptus globulus Labill. provides insights into its genome evolution.</title>
        <authorList>
            <person name="Li X."/>
        </authorList>
    </citation>
    <scope>NUCLEOTIDE SEQUENCE [LARGE SCALE GENOMIC DNA]</scope>
    <source>
        <strain evidence="1">CL2024</strain>
        <tissue evidence="1">Fresh tender leaves</tissue>
    </source>
</reference>
<organism evidence="1 2">
    <name type="scientific">Eucalyptus globulus</name>
    <name type="common">Tasmanian blue gum</name>
    <dbReference type="NCBI Taxonomy" id="34317"/>
    <lineage>
        <taxon>Eukaryota</taxon>
        <taxon>Viridiplantae</taxon>
        <taxon>Streptophyta</taxon>
        <taxon>Embryophyta</taxon>
        <taxon>Tracheophyta</taxon>
        <taxon>Spermatophyta</taxon>
        <taxon>Magnoliopsida</taxon>
        <taxon>eudicotyledons</taxon>
        <taxon>Gunneridae</taxon>
        <taxon>Pentapetalae</taxon>
        <taxon>rosids</taxon>
        <taxon>malvids</taxon>
        <taxon>Myrtales</taxon>
        <taxon>Myrtaceae</taxon>
        <taxon>Myrtoideae</taxon>
        <taxon>Eucalypteae</taxon>
        <taxon>Eucalyptus</taxon>
    </lineage>
</organism>
<dbReference type="AlphaFoldDB" id="A0ABD3IZT7"/>
<dbReference type="SUPFAM" id="SSF117281">
    <property type="entry name" value="Kelch motif"/>
    <property type="match status" value="1"/>
</dbReference>
<evidence type="ECO:0000313" key="1">
    <source>
        <dbReference type="EMBL" id="KAL3719833.1"/>
    </source>
</evidence>
<name>A0ABD3IZT7_EUCGL</name>
<evidence type="ECO:0000313" key="2">
    <source>
        <dbReference type="Proteomes" id="UP001634007"/>
    </source>
</evidence>
<gene>
    <name evidence="1" type="ORF">ACJRO7_004764</name>
</gene>
<dbReference type="InterPro" id="IPR015915">
    <property type="entry name" value="Kelch-typ_b-propeller"/>
</dbReference>
<dbReference type="PANTHER" id="PTHR46407">
    <property type="entry name" value="OS02G0208700 PROTEIN"/>
    <property type="match status" value="1"/>
</dbReference>
<dbReference type="SMART" id="SM00612">
    <property type="entry name" value="Kelch"/>
    <property type="match status" value="1"/>
</dbReference>
<dbReference type="Proteomes" id="UP001634007">
    <property type="component" value="Unassembled WGS sequence"/>
</dbReference>
<dbReference type="EMBL" id="JBJKBG010000010">
    <property type="protein sequence ID" value="KAL3719833.1"/>
    <property type="molecule type" value="Genomic_DNA"/>
</dbReference>
<dbReference type="InterPro" id="IPR044595">
    <property type="entry name" value="KMD1-4"/>
</dbReference>
<dbReference type="PANTHER" id="PTHR46407:SF6">
    <property type="entry name" value="F-BOX DOMAIN-CONTAINING PROTEIN"/>
    <property type="match status" value="1"/>
</dbReference>
<comment type="caution">
    <text evidence="1">The sequence shown here is derived from an EMBL/GenBank/DDBJ whole genome shotgun (WGS) entry which is preliminary data.</text>
</comment>